<organism evidence="2 3">
    <name type="scientific">Bacillus cereus</name>
    <dbReference type="NCBI Taxonomy" id="1396"/>
    <lineage>
        <taxon>Bacteria</taxon>
        <taxon>Bacillati</taxon>
        <taxon>Bacillota</taxon>
        <taxon>Bacilli</taxon>
        <taxon>Bacillales</taxon>
        <taxon>Bacillaceae</taxon>
        <taxon>Bacillus</taxon>
        <taxon>Bacillus cereus group</taxon>
    </lineage>
</organism>
<protein>
    <submittedName>
        <fullName evidence="2">Uncharacterized protein</fullName>
    </submittedName>
</protein>
<dbReference type="RefSeq" id="WP_098786644.1">
    <property type="nucleotide sequence ID" value="NZ_NULO01000139.1"/>
</dbReference>
<dbReference type="Proteomes" id="UP000225872">
    <property type="component" value="Unassembled WGS sequence"/>
</dbReference>
<proteinExistence type="predicted"/>
<comment type="caution">
    <text evidence="2">The sequence shown here is derived from an EMBL/GenBank/DDBJ whole genome shotgun (WGS) entry which is preliminary data.</text>
</comment>
<evidence type="ECO:0000256" key="1">
    <source>
        <dbReference type="SAM" id="MobiDB-lite"/>
    </source>
</evidence>
<name>A0A2C1CW62_BACCE</name>
<accession>A0A2C1CW62</accession>
<gene>
    <name evidence="2" type="ORF">COD09_27135</name>
</gene>
<dbReference type="AlphaFoldDB" id="A0A2C1CW62"/>
<feature type="region of interest" description="Disordered" evidence="1">
    <location>
        <begin position="1"/>
        <end position="36"/>
    </location>
</feature>
<feature type="compositionally biased region" description="Basic residues" evidence="1">
    <location>
        <begin position="15"/>
        <end position="36"/>
    </location>
</feature>
<dbReference type="EMBL" id="NULO01000139">
    <property type="protein sequence ID" value="PGS91873.1"/>
    <property type="molecule type" value="Genomic_DNA"/>
</dbReference>
<evidence type="ECO:0000313" key="3">
    <source>
        <dbReference type="Proteomes" id="UP000225872"/>
    </source>
</evidence>
<reference evidence="2 3" key="1">
    <citation type="submission" date="2017-09" db="EMBL/GenBank/DDBJ databases">
        <title>Large-scale bioinformatics analysis of Bacillus genomes uncovers conserved roles of natural products in bacterial physiology.</title>
        <authorList>
            <consortium name="Agbiome Team Llc"/>
            <person name="Bleich R.M."/>
            <person name="Grubbs K.J."/>
            <person name="Santa Maria K.C."/>
            <person name="Allen S.E."/>
            <person name="Farag S."/>
            <person name="Shank E.A."/>
            <person name="Bowers A."/>
        </authorList>
    </citation>
    <scope>NUCLEOTIDE SEQUENCE [LARGE SCALE GENOMIC DNA]</scope>
    <source>
        <strain evidence="2 3">AFS041432</strain>
    </source>
</reference>
<feature type="compositionally biased region" description="Basic and acidic residues" evidence="1">
    <location>
        <begin position="54"/>
        <end position="80"/>
    </location>
</feature>
<evidence type="ECO:0000313" key="2">
    <source>
        <dbReference type="EMBL" id="PGS91873.1"/>
    </source>
</evidence>
<sequence>MQQESIYIEIPQPKTKPKAKYKAKKPRRRPKQPRTKQKLLRYWFEYGLEKIETDQKQQQRSKVEKRPITIEYNGGRDLDNWNHGTNQKL</sequence>
<feature type="region of interest" description="Disordered" evidence="1">
    <location>
        <begin position="54"/>
        <end position="89"/>
    </location>
</feature>